<evidence type="ECO:0000259" key="9">
    <source>
        <dbReference type="Pfam" id="PF13847"/>
    </source>
</evidence>
<sequence length="391" mass="43410">MSATQPTDSLNVDAAVRDRYGAAAEAAEPALCCPVSYDAKYLKVIPDEIIERDYGCGDPSQYLKPGDHVLDLGSGGGKICYIASQVVGPDGYVVGVDINDQMLKLARQYQDEVASRIGFRNTDFRKGRIQDLQLNMELFEQHLQQHPVSSAADWLAADEAAAELREKSPLVASDSMDAVVSNCVLNLVRNEDRYQLFAEVFRVLKRGGRAIISDIVSDEDVPTNLQNNAELWSGCISGAFREDRFLEAFEAAGFYGLEIVNRQEEAWAVVDGIEFRSLTVRAWKGKEGPCLDRHQAVIYNGPWKTVTDDDGHKLFRGERMAVCDKTFKLYTSAPYADQMTPIVPVDDIPIEQAANFDCRRSERRDPKFTKQGKPKLDLLPGTDCCGTTDCC</sequence>
<dbReference type="GO" id="GO:0032259">
    <property type="term" value="P:methylation"/>
    <property type="evidence" value="ECO:0007669"/>
    <property type="project" value="UniProtKB-KW"/>
</dbReference>
<dbReference type="InterPro" id="IPR026669">
    <property type="entry name" value="Arsenite_MeTrfase-like"/>
</dbReference>
<evidence type="ECO:0000256" key="2">
    <source>
        <dbReference type="ARBA" id="ARBA00022691"/>
    </source>
</evidence>
<keyword evidence="10" id="KW-0489">Methyltransferase</keyword>
<evidence type="ECO:0000256" key="8">
    <source>
        <dbReference type="ARBA" id="ARBA00048428"/>
    </source>
</evidence>
<evidence type="ECO:0000313" key="10">
    <source>
        <dbReference type="EMBL" id="APZ92653.1"/>
    </source>
</evidence>
<dbReference type="InterPro" id="IPR025714">
    <property type="entry name" value="Methyltranfer_dom"/>
</dbReference>
<comment type="catalytic activity">
    <reaction evidence="8">
        <text>arsenic triglutathione + 3 [thioredoxin]-dithiol + 3 S-adenosyl-L-methionine = trimethylarsine + 3 [thioredoxin]-disulfide + 3 glutathione + 3 S-adenosyl-L-homocysteine + 3 H(+)</text>
        <dbReference type="Rhea" id="RHEA:69432"/>
        <dbReference type="Rhea" id="RHEA-COMP:10698"/>
        <dbReference type="Rhea" id="RHEA-COMP:10700"/>
        <dbReference type="ChEBI" id="CHEBI:15378"/>
        <dbReference type="ChEBI" id="CHEBI:27130"/>
        <dbReference type="ChEBI" id="CHEBI:29950"/>
        <dbReference type="ChEBI" id="CHEBI:50058"/>
        <dbReference type="ChEBI" id="CHEBI:57856"/>
        <dbReference type="ChEBI" id="CHEBI:57925"/>
        <dbReference type="ChEBI" id="CHEBI:59789"/>
        <dbReference type="ChEBI" id="CHEBI:183640"/>
        <dbReference type="EC" id="2.1.1.137"/>
    </reaction>
</comment>
<name>A0A1P8WF37_9PLAN</name>
<evidence type="ECO:0000256" key="7">
    <source>
        <dbReference type="ARBA" id="ARBA00047943"/>
    </source>
</evidence>
<dbReference type="OrthoDB" id="9772751at2"/>
<dbReference type="CDD" id="cd02440">
    <property type="entry name" value="AdoMet_MTases"/>
    <property type="match status" value="1"/>
</dbReference>
<dbReference type="AlphaFoldDB" id="A0A1P8WF37"/>
<evidence type="ECO:0000256" key="4">
    <source>
        <dbReference type="ARBA" id="ARBA00034521"/>
    </source>
</evidence>
<feature type="domain" description="Methyltransferase" evidence="9">
    <location>
        <begin position="64"/>
        <end position="253"/>
    </location>
</feature>
<comment type="catalytic activity">
    <reaction evidence="7">
        <text>arsenic triglutathione + 2 [thioredoxin]-dithiol + 2 S-adenosyl-L-methionine + H2O = dimethylarsinous acid + 2 [thioredoxin]-disulfide + 3 glutathione + 2 S-adenosyl-L-homocysteine + 2 H(+)</text>
        <dbReference type="Rhea" id="RHEA:69464"/>
        <dbReference type="Rhea" id="RHEA-COMP:10698"/>
        <dbReference type="Rhea" id="RHEA-COMP:10700"/>
        <dbReference type="ChEBI" id="CHEBI:15377"/>
        <dbReference type="ChEBI" id="CHEBI:15378"/>
        <dbReference type="ChEBI" id="CHEBI:23808"/>
        <dbReference type="ChEBI" id="CHEBI:29950"/>
        <dbReference type="ChEBI" id="CHEBI:50058"/>
        <dbReference type="ChEBI" id="CHEBI:57856"/>
        <dbReference type="ChEBI" id="CHEBI:57925"/>
        <dbReference type="ChEBI" id="CHEBI:59789"/>
        <dbReference type="ChEBI" id="CHEBI:183640"/>
        <dbReference type="EC" id="2.1.1.137"/>
    </reaction>
</comment>
<proteinExistence type="inferred from homology"/>
<comment type="catalytic activity">
    <reaction evidence="6">
        <text>arsenic triglutathione + [thioredoxin]-dithiol + S-adenosyl-L-methionine + 2 H2O = methylarsonous acid + [thioredoxin]-disulfide + 3 glutathione + S-adenosyl-L-homocysteine + H(+)</text>
        <dbReference type="Rhea" id="RHEA:69460"/>
        <dbReference type="Rhea" id="RHEA-COMP:10698"/>
        <dbReference type="Rhea" id="RHEA-COMP:10700"/>
        <dbReference type="ChEBI" id="CHEBI:15377"/>
        <dbReference type="ChEBI" id="CHEBI:15378"/>
        <dbReference type="ChEBI" id="CHEBI:17826"/>
        <dbReference type="ChEBI" id="CHEBI:29950"/>
        <dbReference type="ChEBI" id="CHEBI:50058"/>
        <dbReference type="ChEBI" id="CHEBI:57856"/>
        <dbReference type="ChEBI" id="CHEBI:57925"/>
        <dbReference type="ChEBI" id="CHEBI:59789"/>
        <dbReference type="ChEBI" id="CHEBI:183640"/>
        <dbReference type="EC" id="2.1.1.137"/>
    </reaction>
</comment>
<organism evidence="10 11">
    <name type="scientific">Fuerstiella marisgermanici</name>
    <dbReference type="NCBI Taxonomy" id="1891926"/>
    <lineage>
        <taxon>Bacteria</taxon>
        <taxon>Pseudomonadati</taxon>
        <taxon>Planctomycetota</taxon>
        <taxon>Planctomycetia</taxon>
        <taxon>Planctomycetales</taxon>
        <taxon>Planctomycetaceae</taxon>
        <taxon>Fuerstiella</taxon>
    </lineage>
</organism>
<dbReference type="EMBL" id="CP017641">
    <property type="protein sequence ID" value="APZ92653.1"/>
    <property type="molecule type" value="Genomic_DNA"/>
</dbReference>
<dbReference type="Proteomes" id="UP000187735">
    <property type="component" value="Chromosome"/>
</dbReference>
<gene>
    <name evidence="10" type="ORF">Fuma_02264</name>
</gene>
<keyword evidence="1 10" id="KW-0808">Transferase</keyword>
<dbReference type="SUPFAM" id="SSF53335">
    <property type="entry name" value="S-adenosyl-L-methionine-dependent methyltransferases"/>
    <property type="match status" value="1"/>
</dbReference>
<evidence type="ECO:0000256" key="5">
    <source>
        <dbReference type="ARBA" id="ARBA00034545"/>
    </source>
</evidence>
<dbReference type="PANTHER" id="PTHR43675">
    <property type="entry name" value="ARSENITE METHYLTRANSFERASE"/>
    <property type="match status" value="1"/>
</dbReference>
<accession>A0A1P8WF37</accession>
<dbReference type="PANTHER" id="PTHR43675:SF8">
    <property type="entry name" value="ARSENITE METHYLTRANSFERASE"/>
    <property type="match status" value="1"/>
</dbReference>
<dbReference type="STRING" id="1891926.Fuma_02264"/>
<reference evidence="10 11" key="1">
    <citation type="journal article" date="2016" name="Front. Microbiol.">
        <title>Fuerstia marisgermanicae gen. nov., sp. nov., an Unusual Member of the Phylum Planctomycetes from the German Wadden Sea.</title>
        <authorList>
            <person name="Kohn T."/>
            <person name="Heuer A."/>
            <person name="Jogler M."/>
            <person name="Vollmers J."/>
            <person name="Boedeker C."/>
            <person name="Bunk B."/>
            <person name="Rast P."/>
            <person name="Borchert D."/>
            <person name="Glockner I."/>
            <person name="Freese H.M."/>
            <person name="Klenk H.P."/>
            <person name="Overmann J."/>
            <person name="Kaster A.K."/>
            <person name="Rohde M."/>
            <person name="Wiegand S."/>
            <person name="Jogler C."/>
        </authorList>
    </citation>
    <scope>NUCLEOTIDE SEQUENCE [LARGE SCALE GENOMIC DNA]</scope>
    <source>
        <strain evidence="10 11">NH11</strain>
    </source>
</reference>
<dbReference type="Pfam" id="PF13847">
    <property type="entry name" value="Methyltransf_31"/>
    <property type="match status" value="1"/>
</dbReference>
<evidence type="ECO:0000256" key="3">
    <source>
        <dbReference type="ARBA" id="ARBA00034487"/>
    </source>
</evidence>
<dbReference type="GO" id="GO:0030791">
    <property type="term" value="F:arsenite methyltransferase activity"/>
    <property type="evidence" value="ECO:0007669"/>
    <property type="project" value="UniProtKB-EC"/>
</dbReference>
<dbReference type="RefSeq" id="WP_077024250.1">
    <property type="nucleotide sequence ID" value="NZ_CP017641.1"/>
</dbReference>
<evidence type="ECO:0000313" key="11">
    <source>
        <dbReference type="Proteomes" id="UP000187735"/>
    </source>
</evidence>
<keyword evidence="2" id="KW-0949">S-adenosyl-L-methionine</keyword>
<comment type="similarity">
    <text evidence="3">Belongs to the methyltransferase superfamily. Arsenite methyltransferase family.</text>
</comment>
<protein>
    <recommendedName>
        <fullName evidence="5">Arsenite methyltransferase</fullName>
        <ecNumber evidence="4">2.1.1.137</ecNumber>
    </recommendedName>
</protein>
<evidence type="ECO:0000256" key="6">
    <source>
        <dbReference type="ARBA" id="ARBA00047941"/>
    </source>
</evidence>
<dbReference type="Gene3D" id="3.40.50.150">
    <property type="entry name" value="Vaccinia Virus protein VP39"/>
    <property type="match status" value="2"/>
</dbReference>
<evidence type="ECO:0000256" key="1">
    <source>
        <dbReference type="ARBA" id="ARBA00022679"/>
    </source>
</evidence>
<keyword evidence="11" id="KW-1185">Reference proteome</keyword>
<dbReference type="InterPro" id="IPR029063">
    <property type="entry name" value="SAM-dependent_MTases_sf"/>
</dbReference>
<dbReference type="EC" id="2.1.1.137" evidence="4"/>
<dbReference type="KEGG" id="fmr:Fuma_02264"/>